<evidence type="ECO:0000259" key="3">
    <source>
        <dbReference type="Pfam" id="PF02709"/>
    </source>
</evidence>
<evidence type="ECO:0000313" key="4">
    <source>
        <dbReference type="EMBL" id="HFI92166.1"/>
    </source>
</evidence>
<organism evidence="4">
    <name type="scientific">Ignavibacterium album</name>
    <dbReference type="NCBI Taxonomy" id="591197"/>
    <lineage>
        <taxon>Bacteria</taxon>
        <taxon>Pseudomonadati</taxon>
        <taxon>Ignavibacteriota</taxon>
        <taxon>Ignavibacteria</taxon>
        <taxon>Ignavibacteriales</taxon>
        <taxon>Ignavibacteriaceae</taxon>
        <taxon>Ignavibacterium</taxon>
    </lineage>
</organism>
<dbReference type="InterPro" id="IPR001173">
    <property type="entry name" value="Glyco_trans_2-like"/>
</dbReference>
<dbReference type="PANTHER" id="PTHR43685">
    <property type="entry name" value="GLYCOSYLTRANSFERASE"/>
    <property type="match status" value="1"/>
</dbReference>
<name>A0A7V2ZLI4_9BACT</name>
<proteinExistence type="predicted"/>
<reference evidence="4" key="1">
    <citation type="journal article" date="2020" name="mSystems">
        <title>Genome- and Community-Level Interaction Insights into Carbon Utilization and Element Cycling Functions of Hydrothermarchaeota in Hydrothermal Sediment.</title>
        <authorList>
            <person name="Zhou Z."/>
            <person name="Liu Y."/>
            <person name="Xu W."/>
            <person name="Pan J."/>
            <person name="Luo Z.H."/>
            <person name="Li M."/>
        </authorList>
    </citation>
    <scope>NUCLEOTIDE SEQUENCE [LARGE SCALE GENOMIC DNA]</scope>
    <source>
        <strain evidence="4">SpSt-479</strain>
    </source>
</reference>
<dbReference type="Gene3D" id="3.90.550.10">
    <property type="entry name" value="Spore Coat Polysaccharide Biosynthesis Protein SpsA, Chain A"/>
    <property type="match status" value="1"/>
</dbReference>
<dbReference type="InterPro" id="IPR027791">
    <property type="entry name" value="Galactosyl_T_C"/>
</dbReference>
<sequence>MIDASVIVSFYNKIDYLKLVLAGLEIQTYKNFEIIIADDGSQEKIVNEIESIASNYPFRIKHIWQEDKGFRKNKILNQAILASESEYLIFIDGDCIPHSHFIEGHLKYKSSGVALTGRRVNLSQKITDLLTPQKVKEGFLEKNFHLLIEDGLFGKSFDVEKGLYFRSEFLRKLFNRKSRGLLGCNFSLHKADMLAINGFDERYEAPSIGEDSDVQFRLELNGVKIKSLNHIAVQYHLYHKLQERLPQNLNLFEKVKQTKTRFTPFGIQKT</sequence>
<dbReference type="Pfam" id="PF02709">
    <property type="entry name" value="Glyco_transf_7C"/>
    <property type="match status" value="1"/>
</dbReference>
<dbReference type="EMBL" id="DSUJ01000010">
    <property type="protein sequence ID" value="HFI92166.1"/>
    <property type="molecule type" value="Genomic_DNA"/>
</dbReference>
<evidence type="ECO:0000256" key="1">
    <source>
        <dbReference type="ARBA" id="ARBA00022679"/>
    </source>
</evidence>
<feature type="domain" description="Galactosyltransferase C-terminal" evidence="3">
    <location>
        <begin position="175"/>
        <end position="240"/>
    </location>
</feature>
<dbReference type="GO" id="GO:0016740">
    <property type="term" value="F:transferase activity"/>
    <property type="evidence" value="ECO:0007669"/>
    <property type="project" value="UniProtKB-KW"/>
</dbReference>
<dbReference type="AlphaFoldDB" id="A0A7V2ZLI4"/>
<feature type="domain" description="Glycosyltransferase 2-like" evidence="2">
    <location>
        <begin position="5"/>
        <end position="120"/>
    </location>
</feature>
<comment type="caution">
    <text evidence="4">The sequence shown here is derived from an EMBL/GenBank/DDBJ whole genome shotgun (WGS) entry which is preliminary data.</text>
</comment>
<accession>A0A7V2ZLI4</accession>
<dbReference type="InterPro" id="IPR029044">
    <property type="entry name" value="Nucleotide-diphossugar_trans"/>
</dbReference>
<keyword evidence="1 4" id="KW-0808">Transferase</keyword>
<dbReference type="SUPFAM" id="SSF53448">
    <property type="entry name" value="Nucleotide-diphospho-sugar transferases"/>
    <property type="match status" value="1"/>
</dbReference>
<gene>
    <name evidence="4" type="ORF">ENS31_11675</name>
</gene>
<protein>
    <submittedName>
        <fullName evidence="4">Glycosyltransferase</fullName>
    </submittedName>
</protein>
<dbReference type="InterPro" id="IPR050834">
    <property type="entry name" value="Glycosyltransf_2"/>
</dbReference>
<dbReference type="Pfam" id="PF00535">
    <property type="entry name" value="Glycos_transf_2"/>
    <property type="match status" value="1"/>
</dbReference>
<evidence type="ECO:0000259" key="2">
    <source>
        <dbReference type="Pfam" id="PF00535"/>
    </source>
</evidence>
<dbReference type="PANTHER" id="PTHR43685:SF3">
    <property type="entry name" value="SLR2126 PROTEIN"/>
    <property type="match status" value="1"/>
</dbReference>